<protein>
    <submittedName>
        <fullName evidence="6">ATP-binding cassette domain-containing protein</fullName>
    </submittedName>
</protein>
<dbReference type="InterPro" id="IPR003593">
    <property type="entry name" value="AAA+_ATPase"/>
</dbReference>
<dbReference type="InterPro" id="IPR050319">
    <property type="entry name" value="ABC_transp_ATP-bind"/>
</dbReference>
<keyword evidence="2" id="KW-0813">Transport</keyword>
<evidence type="ECO:0000313" key="7">
    <source>
        <dbReference type="Proteomes" id="UP000598426"/>
    </source>
</evidence>
<organism evidence="6 7">
    <name type="scientific">Microbacterium helvum</name>
    <dbReference type="NCBI Taxonomy" id="2773713"/>
    <lineage>
        <taxon>Bacteria</taxon>
        <taxon>Bacillati</taxon>
        <taxon>Actinomycetota</taxon>
        <taxon>Actinomycetes</taxon>
        <taxon>Micrococcales</taxon>
        <taxon>Microbacteriaceae</taxon>
        <taxon>Microbacterium</taxon>
    </lineage>
</organism>
<keyword evidence="7" id="KW-1185">Reference proteome</keyword>
<accession>A0ABR8NRR6</accession>
<keyword evidence="4 6" id="KW-0067">ATP-binding</keyword>
<comment type="caution">
    <text evidence="6">The sequence shown here is derived from an EMBL/GenBank/DDBJ whole genome shotgun (WGS) entry which is preliminary data.</text>
</comment>
<dbReference type="PROSITE" id="PS50893">
    <property type="entry name" value="ABC_TRANSPORTER_2"/>
    <property type="match status" value="1"/>
</dbReference>
<proteinExistence type="inferred from homology"/>
<dbReference type="GO" id="GO:0005524">
    <property type="term" value="F:ATP binding"/>
    <property type="evidence" value="ECO:0007669"/>
    <property type="project" value="UniProtKB-KW"/>
</dbReference>
<dbReference type="Proteomes" id="UP000598426">
    <property type="component" value="Unassembled WGS sequence"/>
</dbReference>
<evidence type="ECO:0000259" key="5">
    <source>
        <dbReference type="PROSITE" id="PS50893"/>
    </source>
</evidence>
<dbReference type="RefSeq" id="WP_191172297.1">
    <property type="nucleotide sequence ID" value="NZ_JACXZS010000008.1"/>
</dbReference>
<evidence type="ECO:0000256" key="1">
    <source>
        <dbReference type="ARBA" id="ARBA00005417"/>
    </source>
</evidence>
<evidence type="ECO:0000313" key="6">
    <source>
        <dbReference type="EMBL" id="MBD3942688.1"/>
    </source>
</evidence>
<dbReference type="Gene3D" id="3.40.50.300">
    <property type="entry name" value="P-loop containing nucleotide triphosphate hydrolases"/>
    <property type="match status" value="1"/>
</dbReference>
<feature type="domain" description="ABC transporter" evidence="5">
    <location>
        <begin position="18"/>
        <end position="266"/>
    </location>
</feature>
<dbReference type="SMART" id="SM00382">
    <property type="entry name" value="AAA"/>
    <property type="match status" value="1"/>
</dbReference>
<reference evidence="6 7" key="1">
    <citation type="submission" date="2020-09" db="EMBL/GenBank/DDBJ databases">
        <title>Isolation and identification of active actinomycetes.</title>
        <authorList>
            <person name="Li X."/>
        </authorList>
    </citation>
    <scope>NUCLEOTIDE SEQUENCE [LARGE SCALE GENOMIC DNA]</scope>
    <source>
        <strain evidence="6 7">NEAU-LLC</strain>
    </source>
</reference>
<keyword evidence="3" id="KW-0547">Nucleotide-binding</keyword>
<dbReference type="PANTHER" id="PTHR43776">
    <property type="entry name" value="TRANSPORT ATP-BINDING PROTEIN"/>
    <property type="match status" value="1"/>
</dbReference>
<sequence length="347" mass="37451">MTTVNHTATAAGDAPAVLRVEDLKVHFTSAAINGRKRTVYAVDGVSFTVRENETLGIIGESGCGKSTTGRALVHLNDPTSGRIAFRGHDITRPGRAEQHELRQKMQFVFQDPQSSLNPRMTIQEILAEPLRAFGRWKGNSGPAKAAELLDRVGLPATARNRYPHEFSGGQRQRIGIARALALDPELLILDEPVSALDVSVQAQVLNLLMDLRASSSLSSVMISHDLDVIRHVSDRIVVMYLGVIVESGPADQVLDQPAHPYTAALASATPPSSPDEVRQRIVLQGELPSASNPPSGCRFHTRCWRADEVCETVVPVLSPIDGAGVRSVACHHPLLLGMPAMRREGAA</sequence>
<comment type="similarity">
    <text evidence="1">Belongs to the ABC transporter superfamily.</text>
</comment>
<dbReference type="PROSITE" id="PS00211">
    <property type="entry name" value="ABC_TRANSPORTER_1"/>
    <property type="match status" value="1"/>
</dbReference>
<evidence type="ECO:0000256" key="3">
    <source>
        <dbReference type="ARBA" id="ARBA00022741"/>
    </source>
</evidence>
<dbReference type="SUPFAM" id="SSF52540">
    <property type="entry name" value="P-loop containing nucleoside triphosphate hydrolases"/>
    <property type="match status" value="1"/>
</dbReference>
<dbReference type="Pfam" id="PF08352">
    <property type="entry name" value="oligo_HPY"/>
    <property type="match status" value="1"/>
</dbReference>
<dbReference type="PANTHER" id="PTHR43776:SF7">
    <property type="entry name" value="D,D-DIPEPTIDE TRANSPORT ATP-BINDING PROTEIN DDPF-RELATED"/>
    <property type="match status" value="1"/>
</dbReference>
<evidence type="ECO:0000256" key="2">
    <source>
        <dbReference type="ARBA" id="ARBA00022448"/>
    </source>
</evidence>
<gene>
    <name evidence="6" type="ORF">IF188_13375</name>
</gene>
<evidence type="ECO:0000256" key="4">
    <source>
        <dbReference type="ARBA" id="ARBA00022840"/>
    </source>
</evidence>
<dbReference type="EMBL" id="JACXZS010000008">
    <property type="protein sequence ID" value="MBD3942688.1"/>
    <property type="molecule type" value="Genomic_DNA"/>
</dbReference>
<dbReference type="InterPro" id="IPR017871">
    <property type="entry name" value="ABC_transporter-like_CS"/>
</dbReference>
<name>A0ABR8NRR6_9MICO</name>
<dbReference type="Pfam" id="PF00005">
    <property type="entry name" value="ABC_tran"/>
    <property type="match status" value="1"/>
</dbReference>
<dbReference type="NCBIfam" id="TIGR01727">
    <property type="entry name" value="oligo_HPY"/>
    <property type="match status" value="1"/>
</dbReference>
<dbReference type="InterPro" id="IPR027417">
    <property type="entry name" value="P-loop_NTPase"/>
</dbReference>
<dbReference type="InterPro" id="IPR003439">
    <property type="entry name" value="ABC_transporter-like_ATP-bd"/>
</dbReference>
<dbReference type="InterPro" id="IPR013563">
    <property type="entry name" value="Oligopep_ABC_C"/>
</dbReference>
<dbReference type="CDD" id="cd03257">
    <property type="entry name" value="ABC_NikE_OppD_transporters"/>
    <property type="match status" value="1"/>
</dbReference>